<dbReference type="Pfam" id="PF08876">
    <property type="entry name" value="DUF1836"/>
    <property type="match status" value="1"/>
</dbReference>
<dbReference type="OrthoDB" id="3191472at2"/>
<evidence type="ECO:0000313" key="2">
    <source>
        <dbReference type="Proteomes" id="UP000078582"/>
    </source>
</evidence>
<dbReference type="EMBL" id="CP014873">
    <property type="protein sequence ID" value="ANK62007.1"/>
    <property type="molecule type" value="Genomic_DNA"/>
</dbReference>
<dbReference type="Proteomes" id="UP000078582">
    <property type="component" value="Chromosome"/>
</dbReference>
<evidence type="ECO:0000313" key="1">
    <source>
        <dbReference type="EMBL" id="ANK62007.1"/>
    </source>
</evidence>
<name>A0A192H188_9LACO</name>
<dbReference type="KEGG" id="lbt:AYR52_09760"/>
<sequence>MANNLPPELQSWLNDFRRIKLPMWQDFPKFDIYMDQLVSLVNQYLAPFELDPVTPAMINNYVKHKVMFKPVKKKYQRTHLAAVIVLSILKTAFPLDMIRLGFAQELNAVTAQEAYDRFVRLMTQKLTALTLEQPVQPVETATVFSWDAAIQQTAATTVIYQLVSEKIMILAREEYKNDPKD</sequence>
<accession>A0A192H188</accession>
<dbReference type="AlphaFoldDB" id="A0A192H188"/>
<proteinExistence type="predicted"/>
<reference evidence="1 2" key="1">
    <citation type="submission" date="2016-03" db="EMBL/GenBank/DDBJ databases">
        <title>Pediococcus and Lactobacillus from brewery environment - whole genome sequencing and assembly.</title>
        <authorList>
            <person name="Behr J."/>
            <person name="Geissler A.J."/>
            <person name="Vogel R.F."/>
        </authorList>
    </citation>
    <scope>NUCLEOTIDE SEQUENCE [LARGE SCALE GENOMIC DNA]</scope>
    <source>
        <strain evidence="1 2">TMW 1.1989</strain>
    </source>
</reference>
<dbReference type="GeneID" id="42981408"/>
<protein>
    <submittedName>
        <fullName evidence="1">Uncharacterized protein</fullName>
    </submittedName>
</protein>
<dbReference type="PANTHER" id="PTHR40056:SF1">
    <property type="entry name" value="DUF1836 DOMAIN-CONTAINING PROTEIN"/>
    <property type="match status" value="1"/>
</dbReference>
<organism evidence="1 2">
    <name type="scientific">Loigolactobacillus backii</name>
    <dbReference type="NCBI Taxonomy" id="375175"/>
    <lineage>
        <taxon>Bacteria</taxon>
        <taxon>Bacillati</taxon>
        <taxon>Bacillota</taxon>
        <taxon>Bacilli</taxon>
        <taxon>Lactobacillales</taxon>
        <taxon>Lactobacillaceae</taxon>
        <taxon>Loigolactobacillus</taxon>
    </lineage>
</organism>
<keyword evidence="2" id="KW-1185">Reference proteome</keyword>
<gene>
    <name evidence="1" type="ORF">AYR53_04030</name>
</gene>
<dbReference type="PANTHER" id="PTHR40056">
    <property type="entry name" value="HYPOTHETICAL CYTOSOLIC PROTEIN"/>
    <property type="match status" value="1"/>
</dbReference>
<dbReference type="STRING" id="375175.AYR53_04030"/>
<dbReference type="RefSeq" id="WP_068225830.1">
    <property type="nucleotide sequence ID" value="NZ_CP014623.1"/>
</dbReference>
<dbReference type="InterPro" id="IPR014975">
    <property type="entry name" value="DUF1836"/>
</dbReference>